<dbReference type="GO" id="GO:0005886">
    <property type="term" value="C:plasma membrane"/>
    <property type="evidence" value="ECO:0007669"/>
    <property type="project" value="UniProtKB-SubCell"/>
</dbReference>
<feature type="transmembrane region" description="Helical" evidence="12">
    <location>
        <begin position="148"/>
        <end position="166"/>
    </location>
</feature>
<dbReference type="GO" id="GO:0045259">
    <property type="term" value="C:proton-transporting ATP synthase complex"/>
    <property type="evidence" value="ECO:0007669"/>
    <property type="project" value="UniProtKB-KW"/>
</dbReference>
<keyword evidence="4 12" id="KW-1003">Cell membrane</keyword>
<keyword evidence="5 12" id="KW-0138">CF(0)</keyword>
<comment type="function">
    <text evidence="12 13">Key component of the proton channel; it plays a direct role in the translocation of protons across the membrane.</text>
</comment>
<evidence type="ECO:0000256" key="12">
    <source>
        <dbReference type="HAMAP-Rule" id="MF_01393"/>
    </source>
</evidence>
<feature type="transmembrane region" description="Helical" evidence="12">
    <location>
        <begin position="85"/>
        <end position="108"/>
    </location>
</feature>
<evidence type="ECO:0000256" key="8">
    <source>
        <dbReference type="ARBA" id="ARBA00022989"/>
    </source>
</evidence>
<reference evidence="14" key="1">
    <citation type="submission" date="2022-05" db="EMBL/GenBank/DDBJ databases">
        <title>Single-amplified genomics reveal most streamlined microbe among free-living bacteria.</title>
        <authorList>
            <person name="Roda-Garcia J."/>
            <person name="Haro-Moreno J.M."/>
            <person name="Rodriguez-Valera F."/>
            <person name="Almagro-Moreno S."/>
            <person name="Lopez-Perez M."/>
        </authorList>
    </citation>
    <scope>NUCLEOTIDE SEQUENCE</scope>
    <source>
        <strain evidence="14">TMED112-D2-2</strain>
    </source>
</reference>
<dbReference type="AlphaFoldDB" id="A0A9Q8TY50"/>
<feature type="transmembrane region" description="Helical" evidence="12">
    <location>
        <begin position="266"/>
        <end position="292"/>
    </location>
</feature>
<dbReference type="GO" id="GO:0042777">
    <property type="term" value="P:proton motive force-driven plasma membrane ATP synthesis"/>
    <property type="evidence" value="ECO:0007669"/>
    <property type="project" value="TreeGrafter"/>
</dbReference>
<evidence type="ECO:0000313" key="14">
    <source>
        <dbReference type="EMBL" id="URQ63176.1"/>
    </source>
</evidence>
<evidence type="ECO:0000256" key="1">
    <source>
        <dbReference type="ARBA" id="ARBA00004141"/>
    </source>
</evidence>
<evidence type="ECO:0000256" key="11">
    <source>
        <dbReference type="ARBA" id="ARBA00023310"/>
    </source>
</evidence>
<gene>
    <name evidence="12 14" type="primary">atpB</name>
    <name evidence="14" type="ORF">M9B40_05475</name>
</gene>
<keyword evidence="8 12" id="KW-1133">Transmembrane helix</keyword>
<dbReference type="PROSITE" id="PS00449">
    <property type="entry name" value="ATPASE_A"/>
    <property type="match status" value="1"/>
</dbReference>
<dbReference type="GO" id="GO:0046933">
    <property type="term" value="F:proton-transporting ATP synthase activity, rotational mechanism"/>
    <property type="evidence" value="ECO:0007669"/>
    <property type="project" value="UniProtKB-UniRule"/>
</dbReference>
<dbReference type="PRINTS" id="PR00123">
    <property type="entry name" value="ATPASEA"/>
</dbReference>
<evidence type="ECO:0000313" key="15">
    <source>
        <dbReference type="Proteomes" id="UP001056381"/>
    </source>
</evidence>
<protein>
    <recommendedName>
        <fullName evidence="12 13">ATP synthase subunit a</fullName>
    </recommendedName>
    <alternativeName>
        <fullName evidence="12">ATP synthase F0 sector subunit a</fullName>
    </alternativeName>
    <alternativeName>
        <fullName evidence="12">F-ATPase subunit 6</fullName>
    </alternativeName>
</protein>
<dbReference type="HAMAP" id="MF_01393">
    <property type="entry name" value="ATP_synth_a_bact"/>
    <property type="match status" value="1"/>
</dbReference>
<evidence type="ECO:0000256" key="9">
    <source>
        <dbReference type="ARBA" id="ARBA00023065"/>
    </source>
</evidence>
<dbReference type="InterPro" id="IPR000568">
    <property type="entry name" value="ATP_synth_F0_asu"/>
</dbReference>
<dbReference type="InterPro" id="IPR035908">
    <property type="entry name" value="F0_ATP_A_sf"/>
</dbReference>
<keyword evidence="6 12" id="KW-0812">Transmembrane</keyword>
<dbReference type="NCBIfam" id="NF004477">
    <property type="entry name" value="PRK05815.1-1"/>
    <property type="match status" value="1"/>
</dbReference>
<keyword evidence="3 12" id="KW-0813">Transport</keyword>
<dbReference type="Gene3D" id="1.20.120.220">
    <property type="entry name" value="ATP synthase, F0 complex, subunit A"/>
    <property type="match status" value="1"/>
</dbReference>
<evidence type="ECO:0000256" key="2">
    <source>
        <dbReference type="ARBA" id="ARBA00006810"/>
    </source>
</evidence>
<dbReference type="PANTHER" id="PTHR42823:SF3">
    <property type="entry name" value="ATP SYNTHASE SUBUNIT A, CHLOROPLASTIC"/>
    <property type="match status" value="1"/>
</dbReference>
<accession>A0A9Q8TY50</accession>
<comment type="subcellular location">
    <subcellularLocation>
        <location evidence="12 13">Cell membrane</location>
        <topology evidence="12 13">Multi-pass membrane protein</topology>
    </subcellularLocation>
    <subcellularLocation>
        <location evidence="1">Membrane</location>
        <topology evidence="1">Multi-pass membrane protein</topology>
    </subcellularLocation>
</comment>
<evidence type="ECO:0000256" key="10">
    <source>
        <dbReference type="ARBA" id="ARBA00023136"/>
    </source>
</evidence>
<dbReference type="InterPro" id="IPR023011">
    <property type="entry name" value="ATP_synth_F0_asu_AS"/>
</dbReference>
<dbReference type="SUPFAM" id="SSF81336">
    <property type="entry name" value="F1F0 ATP synthase subunit A"/>
    <property type="match status" value="1"/>
</dbReference>
<keyword evidence="11 12" id="KW-0066">ATP synthesis</keyword>
<evidence type="ECO:0000256" key="13">
    <source>
        <dbReference type="RuleBase" id="RU000483"/>
    </source>
</evidence>
<feature type="transmembrane region" description="Helical" evidence="12">
    <location>
        <begin position="194"/>
        <end position="213"/>
    </location>
</feature>
<dbReference type="EMBL" id="CP097966">
    <property type="protein sequence ID" value="URQ63176.1"/>
    <property type="molecule type" value="Genomic_DNA"/>
</dbReference>
<comment type="similarity">
    <text evidence="2 12 13">Belongs to the ATPase A chain family.</text>
</comment>
<evidence type="ECO:0000256" key="5">
    <source>
        <dbReference type="ARBA" id="ARBA00022547"/>
    </source>
</evidence>
<name>A0A9Q8TY50_9GAMM</name>
<dbReference type="Proteomes" id="UP001056381">
    <property type="component" value="Chromosome"/>
</dbReference>
<dbReference type="InterPro" id="IPR045082">
    <property type="entry name" value="ATP_syn_F0_a_bact/chloroplast"/>
</dbReference>
<dbReference type="PANTHER" id="PTHR42823">
    <property type="entry name" value="ATP SYNTHASE SUBUNIT A, CHLOROPLASTIC"/>
    <property type="match status" value="1"/>
</dbReference>
<organism evidence="14 15">
    <name type="scientific">SAR86 cluster bacterium</name>
    <dbReference type="NCBI Taxonomy" id="2030880"/>
    <lineage>
        <taxon>Bacteria</taxon>
        <taxon>Pseudomonadati</taxon>
        <taxon>Pseudomonadota</taxon>
        <taxon>Gammaproteobacteria</taxon>
        <taxon>SAR86 cluster</taxon>
    </lineage>
</organism>
<dbReference type="CDD" id="cd00310">
    <property type="entry name" value="ATP-synt_Fo_a_6"/>
    <property type="match status" value="1"/>
</dbReference>
<keyword evidence="10 12" id="KW-0472">Membrane</keyword>
<evidence type="ECO:0000256" key="4">
    <source>
        <dbReference type="ARBA" id="ARBA00022475"/>
    </source>
</evidence>
<evidence type="ECO:0000256" key="6">
    <source>
        <dbReference type="ARBA" id="ARBA00022692"/>
    </source>
</evidence>
<keyword evidence="15" id="KW-1185">Reference proteome</keyword>
<dbReference type="FunFam" id="1.20.120.220:FF:000002">
    <property type="entry name" value="ATP synthase subunit a"/>
    <property type="match status" value="1"/>
</dbReference>
<sequence length="333" mass="37786">MASESSERTFQEYLEHHLQNLVYGRLPEGHERKFYAKGETDEEKTAYCQDDKSMNYDGDKYCKETLTEDGWYLANNKTDLEAMGFWAFNIDTLFFSLLLGSVFLFFFINAAKSFSLEKPTKLQLFVEMMIDFVNGVVKGTFKAGQNTLVAPMALTIFVWVLLMNLMDLVPVDLIPYPAEEIGIPFLKVVPTTDLNLTAALALSVFILYLFFSIKNKGFIGFIKSITLHPFGPWMLPANLFVEVIDMLAKPLSLALRLYGNLYAGEMIFLLIAGMVMINFETLTIAGVGLNLAGITLSLIWAIFHILIVVLQAFIFMMLTVVYMNMAHEKFEQH</sequence>
<evidence type="ECO:0000256" key="3">
    <source>
        <dbReference type="ARBA" id="ARBA00022448"/>
    </source>
</evidence>
<evidence type="ECO:0000256" key="7">
    <source>
        <dbReference type="ARBA" id="ARBA00022781"/>
    </source>
</evidence>
<proteinExistence type="inferred from homology"/>
<dbReference type="NCBIfam" id="TIGR01131">
    <property type="entry name" value="ATP_synt_6_or_A"/>
    <property type="match status" value="1"/>
</dbReference>
<keyword evidence="7 12" id="KW-0375">Hydrogen ion transport</keyword>
<dbReference type="Pfam" id="PF00119">
    <property type="entry name" value="ATP-synt_A"/>
    <property type="match status" value="1"/>
</dbReference>
<keyword evidence="9 12" id="KW-0406">Ion transport</keyword>
<feature type="transmembrane region" description="Helical" evidence="12">
    <location>
        <begin position="298"/>
        <end position="323"/>
    </location>
</feature>